<dbReference type="Pfam" id="PF01509">
    <property type="entry name" value="TruB_N"/>
    <property type="match status" value="1"/>
</dbReference>
<evidence type="ECO:0000313" key="7">
    <source>
        <dbReference type="EMBL" id="APT00060.1"/>
    </source>
</evidence>
<dbReference type="InterPro" id="IPR020103">
    <property type="entry name" value="PsdUridine_synth_cat_dom_sf"/>
</dbReference>
<reference evidence="7 8" key="1">
    <citation type="journal article" date="2016" name="PLoS ONE">
        <title>Whole Genome Sequence and Comparative Genomics of the Novel Lyme Borreliosis Causing Pathogen, Borrelia mayonii.</title>
        <authorList>
            <person name="Kingry L.C."/>
            <person name="Batra D."/>
            <person name="Replogle A."/>
            <person name="Rowe L.A."/>
            <person name="Pritt B.S."/>
            <person name="Petersen J.M."/>
        </authorList>
    </citation>
    <scope>NUCLEOTIDE SEQUENCE [LARGE SCALE GENOMIC DNA]</scope>
    <source>
        <strain evidence="7 8">MN14-1420</strain>
    </source>
</reference>
<dbReference type="GO" id="GO:0031119">
    <property type="term" value="P:tRNA pseudouridine synthesis"/>
    <property type="evidence" value="ECO:0007669"/>
    <property type="project" value="UniProtKB-UniRule"/>
</dbReference>
<dbReference type="NCBIfam" id="TIGR00431">
    <property type="entry name" value="TruB"/>
    <property type="match status" value="1"/>
</dbReference>
<keyword evidence="4 5" id="KW-0413">Isomerase</keyword>
<dbReference type="Proteomes" id="UP000185516">
    <property type="component" value="Chromosome"/>
</dbReference>
<sequence>MENGFLLINKEQDKTSFETLFPIKKYFNTNRVGHAGTLDKFASGILIALVGKYTKLSSYFTSLDKEYVAEFRFGLETDTLDPNGRIVNKTDYIPNLEDIDLKLKDFVGEIYQSPPRFSSVHIDGSRAYKLALNGKFFEIKKRRVTVYDIQRLSYDFTSSLLSLKISCSKGTYIRSIARDLAYSLNSFAYVSNLKRTKVGMFRLKDSTLCGNLSKASLISLESLRSFFEKVYIDSNKINLVKNGAYVEIKININEFKILKSREGKILAVIQGVGLNKYKYIIIF</sequence>
<accession>A0AAC9PJM1</accession>
<proteinExistence type="inferred from homology"/>
<dbReference type="CDD" id="cd02573">
    <property type="entry name" value="PseudoU_synth_EcTruB"/>
    <property type="match status" value="1"/>
</dbReference>
<evidence type="ECO:0000313" key="8">
    <source>
        <dbReference type="Proteomes" id="UP000185516"/>
    </source>
</evidence>
<dbReference type="KEGG" id="bmay:A7X70_04055"/>
<protein>
    <recommendedName>
        <fullName evidence="5">tRNA pseudouridine synthase B</fullName>
        <ecNumber evidence="5">5.4.99.25</ecNumber>
    </recommendedName>
    <alternativeName>
        <fullName evidence="5">tRNA pseudouridine(55) synthase</fullName>
        <shortName evidence="5">Psi55 synthase</shortName>
    </alternativeName>
    <alternativeName>
        <fullName evidence="5">tRNA pseudouridylate synthase</fullName>
    </alternativeName>
    <alternativeName>
        <fullName evidence="5">tRNA-uridine isomerase</fullName>
    </alternativeName>
</protein>
<feature type="domain" description="Pseudouridine synthase II N-terminal" evidence="6">
    <location>
        <begin position="24"/>
        <end position="173"/>
    </location>
</feature>
<dbReference type="GO" id="GO:0003723">
    <property type="term" value="F:RNA binding"/>
    <property type="evidence" value="ECO:0007669"/>
    <property type="project" value="InterPro"/>
</dbReference>
<evidence type="ECO:0000256" key="3">
    <source>
        <dbReference type="ARBA" id="ARBA00022694"/>
    </source>
</evidence>
<feature type="active site" description="Nucleophile" evidence="5">
    <location>
        <position position="39"/>
    </location>
</feature>
<comment type="similarity">
    <text evidence="2 5">Belongs to the pseudouridine synthase TruB family. Type 1 subfamily.</text>
</comment>
<dbReference type="EMBL" id="CP015780">
    <property type="protein sequence ID" value="APT00060.1"/>
    <property type="molecule type" value="Genomic_DNA"/>
</dbReference>
<name>A0AAC9PJM1_9SPIR</name>
<dbReference type="GO" id="GO:1990481">
    <property type="term" value="P:mRNA pseudouridine synthesis"/>
    <property type="evidence" value="ECO:0007669"/>
    <property type="project" value="TreeGrafter"/>
</dbReference>
<comment type="catalytic activity">
    <reaction evidence="1 5">
        <text>uridine(55) in tRNA = pseudouridine(55) in tRNA</text>
        <dbReference type="Rhea" id="RHEA:42532"/>
        <dbReference type="Rhea" id="RHEA-COMP:10101"/>
        <dbReference type="Rhea" id="RHEA-COMP:10102"/>
        <dbReference type="ChEBI" id="CHEBI:65314"/>
        <dbReference type="ChEBI" id="CHEBI:65315"/>
        <dbReference type="EC" id="5.4.99.25"/>
    </reaction>
</comment>
<dbReference type="HAMAP" id="MF_01080">
    <property type="entry name" value="TruB_bact"/>
    <property type="match status" value="1"/>
</dbReference>
<organism evidence="7 8">
    <name type="scientific">Borreliella mayonii</name>
    <dbReference type="NCBI Taxonomy" id="1674146"/>
    <lineage>
        <taxon>Bacteria</taxon>
        <taxon>Pseudomonadati</taxon>
        <taxon>Spirochaetota</taxon>
        <taxon>Spirochaetia</taxon>
        <taxon>Spirochaetales</taxon>
        <taxon>Borreliaceae</taxon>
        <taxon>Borreliella</taxon>
    </lineage>
</organism>
<dbReference type="EC" id="5.4.99.25" evidence="5"/>
<evidence type="ECO:0000256" key="5">
    <source>
        <dbReference type="HAMAP-Rule" id="MF_01080"/>
    </source>
</evidence>
<dbReference type="InterPro" id="IPR002501">
    <property type="entry name" value="PsdUridine_synth_N"/>
</dbReference>
<keyword evidence="8" id="KW-1185">Reference proteome</keyword>
<dbReference type="PANTHER" id="PTHR13767">
    <property type="entry name" value="TRNA-PSEUDOURIDINE SYNTHASE"/>
    <property type="match status" value="1"/>
</dbReference>
<dbReference type="PANTHER" id="PTHR13767:SF2">
    <property type="entry name" value="PSEUDOURIDYLATE SYNTHASE TRUB1"/>
    <property type="match status" value="1"/>
</dbReference>
<dbReference type="AlphaFoldDB" id="A0AAC9PJM1"/>
<evidence type="ECO:0000256" key="4">
    <source>
        <dbReference type="ARBA" id="ARBA00023235"/>
    </source>
</evidence>
<gene>
    <name evidence="5" type="primary">truB</name>
    <name evidence="7" type="ORF">Bmayo_04055</name>
</gene>
<dbReference type="Gene3D" id="3.30.2350.10">
    <property type="entry name" value="Pseudouridine synthase"/>
    <property type="match status" value="1"/>
</dbReference>
<dbReference type="RefSeq" id="WP_075552440.1">
    <property type="nucleotide sequence ID" value="NZ_CP015780.1"/>
</dbReference>
<dbReference type="SUPFAM" id="SSF55120">
    <property type="entry name" value="Pseudouridine synthase"/>
    <property type="match status" value="1"/>
</dbReference>
<evidence type="ECO:0000256" key="1">
    <source>
        <dbReference type="ARBA" id="ARBA00000385"/>
    </source>
</evidence>
<evidence type="ECO:0000259" key="6">
    <source>
        <dbReference type="Pfam" id="PF01509"/>
    </source>
</evidence>
<evidence type="ECO:0000256" key="2">
    <source>
        <dbReference type="ARBA" id="ARBA00005642"/>
    </source>
</evidence>
<keyword evidence="3 5" id="KW-0819">tRNA processing</keyword>
<comment type="function">
    <text evidence="5">Responsible for synthesis of pseudouridine from uracil-55 in the psi GC loop of transfer RNAs.</text>
</comment>
<dbReference type="GO" id="GO:0160148">
    <property type="term" value="F:tRNA pseudouridine(55) synthase activity"/>
    <property type="evidence" value="ECO:0007669"/>
    <property type="project" value="UniProtKB-EC"/>
</dbReference>
<dbReference type="InterPro" id="IPR014780">
    <property type="entry name" value="tRNA_psdUridine_synth_TruB"/>
</dbReference>